<keyword evidence="2 4" id="KW-0479">Metal-binding</keyword>
<dbReference type="Gene3D" id="1.10.760.10">
    <property type="entry name" value="Cytochrome c-like domain"/>
    <property type="match status" value="1"/>
</dbReference>
<protein>
    <recommendedName>
        <fullName evidence="6">Cytochrome c domain-containing protein</fullName>
    </recommendedName>
</protein>
<proteinExistence type="predicted"/>
<dbReference type="PANTHER" id="PTHR40394:SF2">
    <property type="entry name" value="QUINOL:CYTOCHROME C OXIDOREDUCTASE MEMBRANE PROTEIN"/>
    <property type="match status" value="1"/>
</dbReference>
<dbReference type="RefSeq" id="WP_229838658.1">
    <property type="nucleotide sequence ID" value="NZ_BNAG01000003.1"/>
</dbReference>
<dbReference type="SUPFAM" id="SSF46626">
    <property type="entry name" value="Cytochrome c"/>
    <property type="match status" value="1"/>
</dbReference>
<feature type="signal peptide" evidence="5">
    <location>
        <begin position="1"/>
        <end position="31"/>
    </location>
</feature>
<evidence type="ECO:0000259" key="6">
    <source>
        <dbReference type="PROSITE" id="PS51007"/>
    </source>
</evidence>
<accession>A0ABQ3I9L6</accession>
<evidence type="ECO:0000256" key="2">
    <source>
        <dbReference type="ARBA" id="ARBA00022723"/>
    </source>
</evidence>
<dbReference type="EMBL" id="BNAG01000003">
    <property type="protein sequence ID" value="GHE67847.1"/>
    <property type="molecule type" value="Genomic_DNA"/>
</dbReference>
<evidence type="ECO:0000313" key="7">
    <source>
        <dbReference type="EMBL" id="GHE67847.1"/>
    </source>
</evidence>
<organism evidence="7 8">
    <name type="scientific">Roseivirga thermotolerans</name>
    <dbReference type="NCBI Taxonomy" id="1758176"/>
    <lineage>
        <taxon>Bacteria</taxon>
        <taxon>Pseudomonadati</taxon>
        <taxon>Bacteroidota</taxon>
        <taxon>Cytophagia</taxon>
        <taxon>Cytophagales</taxon>
        <taxon>Roseivirgaceae</taxon>
        <taxon>Roseivirga</taxon>
    </lineage>
</organism>
<dbReference type="Pfam" id="PF13442">
    <property type="entry name" value="Cytochrome_CBB3"/>
    <property type="match status" value="1"/>
</dbReference>
<keyword evidence="5" id="KW-0732">Signal</keyword>
<dbReference type="PANTHER" id="PTHR40394">
    <property type="entry name" value="LIPOPROTEIN-RELATED"/>
    <property type="match status" value="1"/>
</dbReference>
<dbReference type="PROSITE" id="PS51007">
    <property type="entry name" value="CYTC"/>
    <property type="match status" value="1"/>
</dbReference>
<keyword evidence="8" id="KW-1185">Reference proteome</keyword>
<feature type="domain" description="Cytochrome c" evidence="6">
    <location>
        <begin position="128"/>
        <end position="212"/>
    </location>
</feature>
<evidence type="ECO:0000256" key="5">
    <source>
        <dbReference type="SAM" id="SignalP"/>
    </source>
</evidence>
<keyword evidence="3 4" id="KW-0408">Iron</keyword>
<reference evidence="8" key="1">
    <citation type="journal article" date="2019" name="Int. J. Syst. Evol. Microbiol.">
        <title>The Global Catalogue of Microorganisms (GCM) 10K type strain sequencing project: providing services to taxonomists for standard genome sequencing and annotation.</title>
        <authorList>
            <consortium name="The Broad Institute Genomics Platform"/>
            <consortium name="The Broad Institute Genome Sequencing Center for Infectious Disease"/>
            <person name="Wu L."/>
            <person name="Ma J."/>
        </authorList>
    </citation>
    <scope>NUCLEOTIDE SEQUENCE [LARGE SCALE GENOMIC DNA]</scope>
    <source>
        <strain evidence="8">CGMCC 1.15111</strain>
    </source>
</reference>
<gene>
    <name evidence="7" type="ORF">GCM10011340_24290</name>
</gene>
<dbReference type="InterPro" id="IPR009056">
    <property type="entry name" value="Cyt_c-like_dom"/>
</dbReference>
<dbReference type="Proteomes" id="UP000658258">
    <property type="component" value="Unassembled WGS sequence"/>
</dbReference>
<comment type="caution">
    <text evidence="7">The sequence shown here is derived from an EMBL/GenBank/DDBJ whole genome shotgun (WGS) entry which is preliminary data.</text>
</comment>
<evidence type="ECO:0000313" key="8">
    <source>
        <dbReference type="Proteomes" id="UP000658258"/>
    </source>
</evidence>
<evidence type="ECO:0000256" key="4">
    <source>
        <dbReference type="PROSITE-ProRule" id="PRU00433"/>
    </source>
</evidence>
<name>A0ABQ3I9L6_9BACT</name>
<keyword evidence="1 4" id="KW-0349">Heme</keyword>
<dbReference type="PROSITE" id="PS51257">
    <property type="entry name" value="PROKAR_LIPOPROTEIN"/>
    <property type="match status" value="1"/>
</dbReference>
<evidence type="ECO:0000256" key="1">
    <source>
        <dbReference type="ARBA" id="ARBA00022617"/>
    </source>
</evidence>
<evidence type="ECO:0000256" key="3">
    <source>
        <dbReference type="ARBA" id="ARBA00023004"/>
    </source>
</evidence>
<feature type="chain" id="PRO_5046102571" description="Cytochrome c domain-containing protein" evidence="5">
    <location>
        <begin position="32"/>
        <end position="214"/>
    </location>
</feature>
<dbReference type="InterPro" id="IPR036909">
    <property type="entry name" value="Cyt_c-like_dom_sf"/>
</dbReference>
<sequence>MLKNKPSKDMIQKLKVSIPMLALALACGCAAKGDYTGLEYAPQMYHSVPYEPLTQIKDEEAGKWLSNREDEKGEFYNSNPNNPYAQNVRKPVEGTVRRNPNDMLPYRLEKDDITAAAAIENPFPASEEIIAEGRRLYTQFCQHCHGASGKGDGKAGVAYAGVPSYTAPAQRNLSQGHIFHVITHGIRRMGAHGSQISEDKRWKIARYVQTLQQQ</sequence>